<evidence type="ECO:0000256" key="1">
    <source>
        <dbReference type="ARBA" id="ARBA00022603"/>
    </source>
</evidence>
<dbReference type="PANTHER" id="PTHR43861">
    <property type="entry name" value="TRANS-ACONITATE 2-METHYLTRANSFERASE-RELATED"/>
    <property type="match status" value="1"/>
</dbReference>
<keyword evidence="1 4" id="KW-0489">Methyltransferase</keyword>
<protein>
    <submittedName>
        <fullName evidence="4">Class I SAM-dependent methyltransferase</fullName>
    </submittedName>
</protein>
<name>A0ABP8NVG3_9NOCA</name>
<dbReference type="InterPro" id="IPR041698">
    <property type="entry name" value="Methyltransf_25"/>
</dbReference>
<proteinExistence type="predicted"/>
<dbReference type="GO" id="GO:0008168">
    <property type="term" value="F:methyltransferase activity"/>
    <property type="evidence" value="ECO:0007669"/>
    <property type="project" value="UniProtKB-KW"/>
</dbReference>
<dbReference type="Proteomes" id="UP001501183">
    <property type="component" value="Unassembled WGS sequence"/>
</dbReference>
<sequence length="207" mass="22646">MVTQPGYDALAGLYFETFPTPYLTSLERYVVAAFADLVRESPVEGVVLDVGCGLGQVTADLAGQGLDVIGVDPSREMLAIAKRHHPELRFVQDDARLDATDLGGRRVAAVLARYSLIHVPPSEVPDVLAGWASRMDPGTFVAVAGQTTDTVGEIAEFDHLVAPAWRWHPDRLSAALSDAGFDEMWRTVSRTDAQHRFPDVHLVARRR</sequence>
<comment type="caution">
    <text evidence="4">The sequence shown here is derived from an EMBL/GenBank/DDBJ whole genome shotgun (WGS) entry which is preliminary data.</text>
</comment>
<feature type="domain" description="Methyltransferase" evidence="3">
    <location>
        <begin position="47"/>
        <end position="138"/>
    </location>
</feature>
<evidence type="ECO:0000256" key="2">
    <source>
        <dbReference type="ARBA" id="ARBA00022679"/>
    </source>
</evidence>
<dbReference type="Pfam" id="PF13649">
    <property type="entry name" value="Methyltransf_25"/>
    <property type="match status" value="1"/>
</dbReference>
<dbReference type="Gene3D" id="3.40.50.150">
    <property type="entry name" value="Vaccinia Virus protein VP39"/>
    <property type="match status" value="1"/>
</dbReference>
<keyword evidence="2" id="KW-0808">Transferase</keyword>
<gene>
    <name evidence="4" type="ORF">GCM10023094_03510</name>
</gene>
<keyword evidence="5" id="KW-1185">Reference proteome</keyword>
<dbReference type="InterPro" id="IPR029063">
    <property type="entry name" value="SAM-dependent_MTases_sf"/>
</dbReference>
<dbReference type="SUPFAM" id="SSF53335">
    <property type="entry name" value="S-adenosyl-L-methionine-dependent methyltransferases"/>
    <property type="match status" value="1"/>
</dbReference>
<dbReference type="EMBL" id="BAABFB010000010">
    <property type="protein sequence ID" value="GAA4471938.1"/>
    <property type="molecule type" value="Genomic_DNA"/>
</dbReference>
<dbReference type="CDD" id="cd02440">
    <property type="entry name" value="AdoMet_MTases"/>
    <property type="match status" value="1"/>
</dbReference>
<evidence type="ECO:0000313" key="5">
    <source>
        <dbReference type="Proteomes" id="UP001501183"/>
    </source>
</evidence>
<evidence type="ECO:0000259" key="3">
    <source>
        <dbReference type="Pfam" id="PF13649"/>
    </source>
</evidence>
<dbReference type="PANTHER" id="PTHR43861:SF1">
    <property type="entry name" value="TRANS-ACONITATE 2-METHYLTRANSFERASE"/>
    <property type="match status" value="1"/>
</dbReference>
<dbReference type="GO" id="GO:0032259">
    <property type="term" value="P:methylation"/>
    <property type="evidence" value="ECO:0007669"/>
    <property type="project" value="UniProtKB-KW"/>
</dbReference>
<accession>A0ABP8NVG3</accession>
<reference evidence="5" key="1">
    <citation type="journal article" date="2019" name="Int. J. Syst. Evol. Microbiol.">
        <title>The Global Catalogue of Microorganisms (GCM) 10K type strain sequencing project: providing services to taxonomists for standard genome sequencing and annotation.</title>
        <authorList>
            <consortium name="The Broad Institute Genomics Platform"/>
            <consortium name="The Broad Institute Genome Sequencing Center for Infectious Disease"/>
            <person name="Wu L."/>
            <person name="Ma J."/>
        </authorList>
    </citation>
    <scope>NUCLEOTIDE SEQUENCE [LARGE SCALE GENOMIC DNA]</scope>
    <source>
        <strain evidence="5">JCM 32206</strain>
    </source>
</reference>
<evidence type="ECO:0000313" key="4">
    <source>
        <dbReference type="EMBL" id="GAA4471938.1"/>
    </source>
</evidence>
<organism evidence="4 5">
    <name type="scientific">Rhodococcus olei</name>
    <dbReference type="NCBI Taxonomy" id="2161675"/>
    <lineage>
        <taxon>Bacteria</taxon>
        <taxon>Bacillati</taxon>
        <taxon>Actinomycetota</taxon>
        <taxon>Actinomycetes</taxon>
        <taxon>Mycobacteriales</taxon>
        <taxon>Nocardiaceae</taxon>
        <taxon>Rhodococcus</taxon>
    </lineage>
</organism>